<proteinExistence type="predicted"/>
<protein>
    <submittedName>
        <fullName evidence="1">Bacterial regulatory protein</fullName>
    </submittedName>
</protein>
<name>A0A8S5PQN3_9CAUD</name>
<evidence type="ECO:0000313" key="1">
    <source>
        <dbReference type="EMBL" id="DAE08837.1"/>
    </source>
</evidence>
<sequence length="104" mass="12265">MKDCSSCPHSRPGAFRNYEESPCASCRLDPDPHEIIREPGYDLEKNYAASNLIRRLLTVRTDILIYMLEHPDLSQMEMAKRLRIPLSTVNFNFHRIRRLLPEFF</sequence>
<dbReference type="InterPro" id="IPR013324">
    <property type="entry name" value="RNA_pol_sigma_r3/r4-like"/>
</dbReference>
<reference evidence="1" key="1">
    <citation type="journal article" date="2021" name="Proc. Natl. Acad. Sci. U.S.A.">
        <title>A Catalog of Tens of Thousands of Viruses from Human Metagenomes Reveals Hidden Associations with Chronic Diseases.</title>
        <authorList>
            <person name="Tisza M.J."/>
            <person name="Buck C.B."/>
        </authorList>
    </citation>
    <scope>NUCLEOTIDE SEQUENCE</scope>
    <source>
        <strain evidence="1">Ct8dV2</strain>
    </source>
</reference>
<accession>A0A8S5PQN3</accession>
<organism evidence="1">
    <name type="scientific">Podoviridae sp. ct8dV2</name>
    <dbReference type="NCBI Taxonomy" id="2825222"/>
    <lineage>
        <taxon>Viruses</taxon>
        <taxon>Duplodnaviria</taxon>
        <taxon>Heunggongvirae</taxon>
        <taxon>Uroviricota</taxon>
        <taxon>Caudoviricetes</taxon>
    </lineage>
</organism>
<dbReference type="SUPFAM" id="SSF88659">
    <property type="entry name" value="Sigma3 and sigma4 domains of RNA polymerase sigma factors"/>
    <property type="match status" value="1"/>
</dbReference>
<dbReference type="EMBL" id="BK015477">
    <property type="protein sequence ID" value="DAE08837.1"/>
    <property type="molecule type" value="Genomic_DNA"/>
</dbReference>